<evidence type="ECO:0000313" key="3">
    <source>
        <dbReference type="EMBL" id="GGZ44128.1"/>
    </source>
</evidence>
<dbReference type="SMART" id="SM00028">
    <property type="entry name" value="TPR"/>
    <property type="match status" value="7"/>
</dbReference>
<keyword evidence="1" id="KW-0802">TPR repeat</keyword>
<evidence type="ECO:0000256" key="1">
    <source>
        <dbReference type="PROSITE-ProRule" id="PRU00339"/>
    </source>
</evidence>
<dbReference type="EMBL" id="BMWY01000001">
    <property type="protein sequence ID" value="GGZ44128.1"/>
    <property type="molecule type" value="Genomic_DNA"/>
</dbReference>
<dbReference type="GeneID" id="94367781"/>
<dbReference type="Pfam" id="PF13174">
    <property type="entry name" value="TPR_6"/>
    <property type="match status" value="3"/>
</dbReference>
<comment type="caution">
    <text evidence="3">The sequence shown here is derived from an EMBL/GenBank/DDBJ whole genome shotgun (WGS) entry which is preliminary data.</text>
</comment>
<dbReference type="Pfam" id="PF13181">
    <property type="entry name" value="TPR_8"/>
    <property type="match status" value="1"/>
</dbReference>
<evidence type="ECO:0000313" key="4">
    <source>
        <dbReference type="Proteomes" id="UP000615593"/>
    </source>
</evidence>
<gene>
    <name evidence="3" type="ORF">GCM10008088_01390</name>
</gene>
<protein>
    <recommendedName>
        <fullName evidence="5">Tetratricopeptide repeat protein</fullName>
    </recommendedName>
</protein>
<feature type="chain" id="PRO_5045787216" description="Tetratricopeptide repeat protein" evidence="2">
    <location>
        <begin position="20"/>
        <end position="596"/>
    </location>
</feature>
<dbReference type="RefSeq" id="WP_027884816.1">
    <property type="nucleotide sequence ID" value="NZ_BMWY01000001.1"/>
</dbReference>
<sequence length="596" mass="70111">MRFLITLLFIFGLSFSAFSQSEKIAQNYFDQGEFEKAKSVYEKLYQKSNGSLSFLQGLVKSLQELEQYEEAEKYLIDFSKRNTIYPNLLVEIGYNYQLQDQQEKAEEYYQQAIDKIDKIPNYAYTVGRAFQNYNLLDEAAITYEKGLEKQPNPNFIIQLARIYGEQGKLEEMFGTYLDLIKQKPEYFYAVNRNFSEYITEDSANEANQVLRKLLLKRIQQEPDLFYNQMLSWLFTQQQEYKKAFIQEKAIYQRSPDKNLRKITELAEIANDNGEPKTAKEILNYTIETAAVESQRLKAYELLFEIQIEHSVTSEEKVAIDARFQEVFQQYGKQRNTLGLQLQYAKFLAFEKNENEAAKTILRNALEERINRFEEARTKMVLADILVLEEQFNQALIYYSQVQNLVQNNELAQEATFKVAKTSYYKGDFKWAQTQLKVLKSATSQLIANDALQLNLLISDNSLEDSTQTALKYFARADLYTFQHKNEKALAVLDTILLQHKGEKIEDEALLRKAQLFEELGEYEKAEENYQQIIQYYAQDILADDAYYYLAELYRNQLDQPEKAKENYEQIIFNFADSIFFVESRKKYRILRGDQLE</sequence>
<name>A0ABQ3BGB5_9FLAO</name>
<keyword evidence="4" id="KW-1185">Reference proteome</keyword>
<organism evidence="3 4">
    <name type="scientific">Mesonia mobilis</name>
    <dbReference type="NCBI Taxonomy" id="369791"/>
    <lineage>
        <taxon>Bacteria</taxon>
        <taxon>Pseudomonadati</taxon>
        <taxon>Bacteroidota</taxon>
        <taxon>Flavobacteriia</taxon>
        <taxon>Flavobacteriales</taxon>
        <taxon>Flavobacteriaceae</taxon>
        <taxon>Mesonia</taxon>
    </lineage>
</organism>
<dbReference type="PANTHER" id="PTHR12558">
    <property type="entry name" value="CELL DIVISION CYCLE 16,23,27"/>
    <property type="match status" value="1"/>
</dbReference>
<accession>A0ABQ3BGB5</accession>
<dbReference type="Proteomes" id="UP000615593">
    <property type="component" value="Unassembled WGS sequence"/>
</dbReference>
<dbReference type="Gene3D" id="1.25.40.10">
    <property type="entry name" value="Tetratricopeptide repeat domain"/>
    <property type="match status" value="3"/>
</dbReference>
<reference evidence="4" key="1">
    <citation type="journal article" date="2019" name="Int. J. Syst. Evol. Microbiol.">
        <title>The Global Catalogue of Microorganisms (GCM) 10K type strain sequencing project: providing services to taxonomists for standard genome sequencing and annotation.</title>
        <authorList>
            <consortium name="The Broad Institute Genomics Platform"/>
            <consortium name="The Broad Institute Genome Sequencing Center for Infectious Disease"/>
            <person name="Wu L."/>
            <person name="Ma J."/>
        </authorList>
    </citation>
    <scope>NUCLEOTIDE SEQUENCE [LARGE SCALE GENOMIC DNA]</scope>
    <source>
        <strain evidence="4">KCTC 12708</strain>
    </source>
</reference>
<keyword evidence="2" id="KW-0732">Signal</keyword>
<dbReference type="InterPro" id="IPR011990">
    <property type="entry name" value="TPR-like_helical_dom_sf"/>
</dbReference>
<evidence type="ECO:0000256" key="2">
    <source>
        <dbReference type="SAM" id="SignalP"/>
    </source>
</evidence>
<dbReference type="InterPro" id="IPR019734">
    <property type="entry name" value="TPR_rpt"/>
</dbReference>
<dbReference type="SUPFAM" id="SSF48452">
    <property type="entry name" value="TPR-like"/>
    <property type="match status" value="2"/>
</dbReference>
<feature type="signal peptide" evidence="2">
    <location>
        <begin position="1"/>
        <end position="19"/>
    </location>
</feature>
<dbReference type="PANTHER" id="PTHR12558:SF13">
    <property type="entry name" value="CELL DIVISION CYCLE PROTEIN 27 HOMOLOG"/>
    <property type="match status" value="1"/>
</dbReference>
<feature type="repeat" description="TPR" evidence="1">
    <location>
        <begin position="506"/>
        <end position="539"/>
    </location>
</feature>
<evidence type="ECO:0008006" key="5">
    <source>
        <dbReference type="Google" id="ProtNLM"/>
    </source>
</evidence>
<proteinExistence type="predicted"/>
<dbReference type="PROSITE" id="PS50005">
    <property type="entry name" value="TPR"/>
    <property type="match status" value="1"/>
</dbReference>